<sequence>MGLAAVNVAIPALAADLGATASEVGWLPTLYMLGSVAFMLPCGKLADRVGRKKVYTAGLILNLLTTALCAMANSVESIIFWRFVQGIAASMIFATGIAIVSSVTPFDRRGKALGIVASCVYIGLTAAPAMGGFVTDLMGWRAVFYIQIPLLSVLIGFVLIKLKGEWKGDTESGFDWFGSLLFMAFSGALVFGLARLPQVEGWLYCIGSLIALCLFIFHQDRSRKPLIRLSLFRESRVFSLSLSAAFFMYASNFAVVFLLSLYLQYIKGLSPSEAGTILLVQALCMAIVAPVAGVLADRFQARIIASAGCILVAIGFVLLTLLDQASPASSVVIALLVIGIGFGLFSTPNNSAIMGAVRQAETGVASASMNLARTIGNLLGMSLVNFLINRLLGDIPLEAAPQAQLMVTIENAMMLSLVLVVFGIVVSIARGRESHTG</sequence>
<feature type="transmembrane region" description="Helical" evidence="5">
    <location>
        <begin position="237"/>
        <end position="263"/>
    </location>
</feature>
<feature type="transmembrane region" description="Helical" evidence="5">
    <location>
        <begin position="375"/>
        <end position="392"/>
    </location>
</feature>
<dbReference type="AlphaFoldDB" id="A0A3N5Y6J2"/>
<comment type="subcellular location">
    <subcellularLocation>
        <location evidence="1">Membrane</location>
        <topology evidence="1">Multi-pass membrane protein</topology>
    </subcellularLocation>
</comment>
<feature type="transmembrane region" description="Helical" evidence="5">
    <location>
        <begin position="112"/>
        <end position="130"/>
    </location>
</feature>
<evidence type="ECO:0000259" key="6">
    <source>
        <dbReference type="PROSITE" id="PS50850"/>
    </source>
</evidence>
<dbReference type="Pfam" id="PF07690">
    <property type="entry name" value="MFS_1"/>
    <property type="match status" value="1"/>
</dbReference>
<proteinExistence type="predicted"/>
<feature type="transmembrane region" description="Helical" evidence="5">
    <location>
        <begin position="24"/>
        <end position="42"/>
    </location>
</feature>
<evidence type="ECO:0000256" key="3">
    <source>
        <dbReference type="ARBA" id="ARBA00022989"/>
    </source>
</evidence>
<feature type="transmembrane region" description="Helical" evidence="5">
    <location>
        <begin position="174"/>
        <end position="195"/>
    </location>
</feature>
<evidence type="ECO:0000313" key="8">
    <source>
        <dbReference type="Proteomes" id="UP000275281"/>
    </source>
</evidence>
<dbReference type="PROSITE" id="PS50850">
    <property type="entry name" value="MFS"/>
    <property type="match status" value="1"/>
</dbReference>
<feature type="transmembrane region" description="Helical" evidence="5">
    <location>
        <begin position="54"/>
        <end position="73"/>
    </location>
</feature>
<dbReference type="InterPro" id="IPR036259">
    <property type="entry name" value="MFS_trans_sf"/>
</dbReference>
<evidence type="ECO:0000256" key="2">
    <source>
        <dbReference type="ARBA" id="ARBA00022692"/>
    </source>
</evidence>
<keyword evidence="4 5" id="KW-0472">Membrane</keyword>
<dbReference type="GO" id="GO:0005886">
    <property type="term" value="C:plasma membrane"/>
    <property type="evidence" value="ECO:0007669"/>
    <property type="project" value="TreeGrafter"/>
</dbReference>
<dbReference type="InterPro" id="IPR011701">
    <property type="entry name" value="MFS"/>
</dbReference>
<name>A0A3N5Y6J2_9ALTE</name>
<feature type="transmembrane region" description="Helical" evidence="5">
    <location>
        <begin position="412"/>
        <end position="429"/>
    </location>
</feature>
<dbReference type="SUPFAM" id="SSF103473">
    <property type="entry name" value="MFS general substrate transporter"/>
    <property type="match status" value="1"/>
</dbReference>
<dbReference type="OrthoDB" id="9812221at2"/>
<keyword evidence="3 5" id="KW-1133">Transmembrane helix</keyword>
<evidence type="ECO:0000256" key="4">
    <source>
        <dbReference type="ARBA" id="ARBA00023136"/>
    </source>
</evidence>
<feature type="transmembrane region" description="Helical" evidence="5">
    <location>
        <begin position="201"/>
        <end position="217"/>
    </location>
</feature>
<feature type="transmembrane region" description="Helical" evidence="5">
    <location>
        <begin position="303"/>
        <end position="322"/>
    </location>
</feature>
<feature type="transmembrane region" description="Helical" evidence="5">
    <location>
        <begin position="79"/>
        <end position="100"/>
    </location>
</feature>
<comment type="caution">
    <text evidence="7">The sequence shown here is derived from an EMBL/GenBank/DDBJ whole genome shotgun (WGS) entry which is preliminary data.</text>
</comment>
<evidence type="ECO:0000313" key="7">
    <source>
        <dbReference type="EMBL" id="RPJ66119.1"/>
    </source>
</evidence>
<feature type="transmembrane region" description="Helical" evidence="5">
    <location>
        <begin position="275"/>
        <end position="296"/>
    </location>
</feature>
<feature type="domain" description="Major facilitator superfamily (MFS) profile" evidence="6">
    <location>
        <begin position="1"/>
        <end position="435"/>
    </location>
</feature>
<dbReference type="InterPro" id="IPR020846">
    <property type="entry name" value="MFS_dom"/>
</dbReference>
<feature type="transmembrane region" description="Helical" evidence="5">
    <location>
        <begin position="142"/>
        <end position="162"/>
    </location>
</feature>
<dbReference type="EMBL" id="RPOK01000004">
    <property type="protein sequence ID" value="RPJ66119.1"/>
    <property type="molecule type" value="Genomic_DNA"/>
</dbReference>
<dbReference type="GO" id="GO:0022857">
    <property type="term" value="F:transmembrane transporter activity"/>
    <property type="evidence" value="ECO:0007669"/>
    <property type="project" value="InterPro"/>
</dbReference>
<feature type="transmembrane region" description="Helical" evidence="5">
    <location>
        <begin position="328"/>
        <end position="345"/>
    </location>
</feature>
<evidence type="ECO:0000256" key="1">
    <source>
        <dbReference type="ARBA" id="ARBA00004141"/>
    </source>
</evidence>
<accession>A0A3N5Y6J2</accession>
<protein>
    <submittedName>
        <fullName evidence="7">MFS transporter</fullName>
    </submittedName>
</protein>
<keyword evidence="2 5" id="KW-0812">Transmembrane</keyword>
<dbReference type="Proteomes" id="UP000275281">
    <property type="component" value="Unassembled WGS sequence"/>
</dbReference>
<organism evidence="7 8">
    <name type="scientific">Alteromonas sediminis</name>
    <dbReference type="NCBI Taxonomy" id="2259342"/>
    <lineage>
        <taxon>Bacteria</taxon>
        <taxon>Pseudomonadati</taxon>
        <taxon>Pseudomonadota</taxon>
        <taxon>Gammaproteobacteria</taxon>
        <taxon>Alteromonadales</taxon>
        <taxon>Alteromonadaceae</taxon>
        <taxon>Alteromonas/Salinimonas group</taxon>
        <taxon>Alteromonas</taxon>
    </lineage>
</organism>
<dbReference type="CDD" id="cd17321">
    <property type="entry name" value="MFS_MMR_MDR_like"/>
    <property type="match status" value="1"/>
</dbReference>
<dbReference type="PANTHER" id="PTHR23501:SF194">
    <property type="entry name" value="EFFLUX PUMP ANTIBIOTIC RESISTANCE PROTEIN"/>
    <property type="match status" value="1"/>
</dbReference>
<dbReference type="Gene3D" id="1.20.1250.20">
    <property type="entry name" value="MFS general substrate transporter like domains"/>
    <property type="match status" value="1"/>
</dbReference>
<reference evidence="7 8" key="1">
    <citation type="submission" date="2018-11" db="EMBL/GenBank/DDBJ databases">
        <authorList>
            <person name="Ye M.-Q."/>
            <person name="Du Z.-J."/>
        </authorList>
    </citation>
    <scope>NUCLEOTIDE SEQUENCE [LARGE SCALE GENOMIC DNA]</scope>
    <source>
        <strain evidence="7 8">U0105</strain>
    </source>
</reference>
<dbReference type="PANTHER" id="PTHR23501">
    <property type="entry name" value="MAJOR FACILITATOR SUPERFAMILY"/>
    <property type="match status" value="1"/>
</dbReference>
<evidence type="ECO:0000256" key="5">
    <source>
        <dbReference type="SAM" id="Phobius"/>
    </source>
</evidence>
<dbReference type="Gene3D" id="1.20.1720.10">
    <property type="entry name" value="Multidrug resistance protein D"/>
    <property type="match status" value="1"/>
</dbReference>
<gene>
    <name evidence="7" type="ORF">DRW07_13880</name>
</gene>
<dbReference type="PRINTS" id="PR01036">
    <property type="entry name" value="TCRTETB"/>
</dbReference>
<keyword evidence="8" id="KW-1185">Reference proteome</keyword>